<name>J3L7A5_ORYBR</name>
<evidence type="ECO:0000313" key="2">
    <source>
        <dbReference type="Proteomes" id="UP000006038"/>
    </source>
</evidence>
<dbReference type="Proteomes" id="UP000006038">
    <property type="component" value="Chromosome 1"/>
</dbReference>
<reference evidence="1" key="2">
    <citation type="submission" date="2013-04" db="UniProtKB">
        <authorList>
            <consortium name="EnsemblPlants"/>
        </authorList>
    </citation>
    <scope>IDENTIFICATION</scope>
</reference>
<proteinExistence type="predicted"/>
<evidence type="ECO:0000313" key="1">
    <source>
        <dbReference type="EnsemblPlants" id="OB01G51110.1"/>
    </source>
</evidence>
<dbReference type="AlphaFoldDB" id="J3L7A5"/>
<dbReference type="HOGENOM" id="CLU_2149715_0_0_1"/>
<protein>
    <submittedName>
        <fullName evidence="1">Uncharacterized protein</fullName>
    </submittedName>
</protein>
<accession>J3L7A5</accession>
<dbReference type="Gramene" id="OB01G51110.1">
    <property type="protein sequence ID" value="OB01G51110.1"/>
    <property type="gene ID" value="OB01G51110"/>
</dbReference>
<reference evidence="1" key="1">
    <citation type="journal article" date="2013" name="Nat. Commun.">
        <title>Whole-genome sequencing of Oryza brachyantha reveals mechanisms underlying Oryza genome evolution.</title>
        <authorList>
            <person name="Chen J."/>
            <person name="Huang Q."/>
            <person name="Gao D."/>
            <person name="Wang J."/>
            <person name="Lang Y."/>
            <person name="Liu T."/>
            <person name="Li B."/>
            <person name="Bai Z."/>
            <person name="Luis Goicoechea J."/>
            <person name="Liang C."/>
            <person name="Chen C."/>
            <person name="Zhang W."/>
            <person name="Sun S."/>
            <person name="Liao Y."/>
            <person name="Zhang X."/>
            <person name="Yang L."/>
            <person name="Song C."/>
            <person name="Wang M."/>
            <person name="Shi J."/>
            <person name="Liu G."/>
            <person name="Liu J."/>
            <person name="Zhou H."/>
            <person name="Zhou W."/>
            <person name="Yu Q."/>
            <person name="An N."/>
            <person name="Chen Y."/>
            <person name="Cai Q."/>
            <person name="Wang B."/>
            <person name="Liu B."/>
            <person name="Min J."/>
            <person name="Huang Y."/>
            <person name="Wu H."/>
            <person name="Li Z."/>
            <person name="Zhang Y."/>
            <person name="Yin Y."/>
            <person name="Song W."/>
            <person name="Jiang J."/>
            <person name="Jackson S.A."/>
            <person name="Wing R.A."/>
            <person name="Wang J."/>
            <person name="Chen M."/>
        </authorList>
    </citation>
    <scope>NUCLEOTIDE SEQUENCE [LARGE SCALE GENOMIC DNA]</scope>
    <source>
        <strain evidence="1">cv. IRGC 101232</strain>
    </source>
</reference>
<keyword evidence="2" id="KW-1185">Reference proteome</keyword>
<sequence length="112" mass="12367">MVSTVYREAAMAGSGGGGDGEHYSRLIRELCALLVAVIDTGGVDAAGRVDGADAVRVRDVRHRVPPHALGRWRRAAVRPRRRRLRPLRRGLRQVGRRRAWSRLFSSGDLCIG</sequence>
<organism evidence="1">
    <name type="scientific">Oryza brachyantha</name>
    <name type="common">malo sina</name>
    <dbReference type="NCBI Taxonomy" id="4533"/>
    <lineage>
        <taxon>Eukaryota</taxon>
        <taxon>Viridiplantae</taxon>
        <taxon>Streptophyta</taxon>
        <taxon>Embryophyta</taxon>
        <taxon>Tracheophyta</taxon>
        <taxon>Spermatophyta</taxon>
        <taxon>Magnoliopsida</taxon>
        <taxon>Liliopsida</taxon>
        <taxon>Poales</taxon>
        <taxon>Poaceae</taxon>
        <taxon>BOP clade</taxon>
        <taxon>Oryzoideae</taxon>
        <taxon>Oryzeae</taxon>
        <taxon>Oryzinae</taxon>
        <taxon>Oryza</taxon>
    </lineage>
</organism>
<dbReference type="EnsemblPlants" id="OB01G51110.1">
    <property type="protein sequence ID" value="OB01G51110.1"/>
    <property type="gene ID" value="OB01G51110"/>
</dbReference>